<dbReference type="PROSITE" id="PS51294">
    <property type="entry name" value="HTH_MYB"/>
    <property type="match status" value="1"/>
</dbReference>
<dbReference type="PANTHER" id="PTHR47999:SF96">
    <property type="entry name" value="TRANSCRIPTION REPRESSOR MYB6-LIKE"/>
    <property type="match status" value="1"/>
</dbReference>
<accession>A0A426X7Q8</accession>
<sequence>MGRRPCCSKEGLRRGAWSAQEDQFLTDYITTHGEGKWRDLPERAGKKNSVM</sequence>
<evidence type="ECO:0000256" key="1">
    <source>
        <dbReference type="ARBA" id="ARBA00004123"/>
    </source>
</evidence>
<comment type="subcellular location">
    <subcellularLocation>
        <location evidence="1">Nucleus</location>
    </subcellularLocation>
</comment>
<feature type="domain" description="HTH myb-type" evidence="5">
    <location>
        <begin position="9"/>
        <end position="51"/>
    </location>
</feature>
<dbReference type="GO" id="GO:0005634">
    <property type="term" value="C:nucleus"/>
    <property type="evidence" value="ECO:0007669"/>
    <property type="project" value="UniProtKB-SubCell"/>
</dbReference>
<evidence type="ECO:0000259" key="5">
    <source>
        <dbReference type="PROSITE" id="PS51294"/>
    </source>
</evidence>
<gene>
    <name evidence="6" type="ORF">B296_00039747</name>
</gene>
<feature type="domain" description="Myb-like" evidence="4">
    <location>
        <begin position="9"/>
        <end position="51"/>
    </location>
</feature>
<evidence type="ECO:0000259" key="4">
    <source>
        <dbReference type="PROSITE" id="PS50090"/>
    </source>
</evidence>
<dbReference type="GO" id="GO:0003677">
    <property type="term" value="F:DNA binding"/>
    <property type="evidence" value="ECO:0007669"/>
    <property type="project" value="UniProtKB-KW"/>
</dbReference>
<dbReference type="PROSITE" id="PS50090">
    <property type="entry name" value="MYB_LIKE"/>
    <property type="match status" value="1"/>
</dbReference>
<keyword evidence="3" id="KW-0539">Nucleus</keyword>
<evidence type="ECO:0000256" key="3">
    <source>
        <dbReference type="ARBA" id="ARBA00023242"/>
    </source>
</evidence>
<proteinExistence type="predicted"/>
<evidence type="ECO:0000313" key="6">
    <source>
        <dbReference type="EMBL" id="RRT35517.1"/>
    </source>
</evidence>
<keyword evidence="2" id="KW-0238">DNA-binding</keyword>
<dbReference type="CDD" id="cd00167">
    <property type="entry name" value="SANT"/>
    <property type="match status" value="1"/>
</dbReference>
<protein>
    <submittedName>
        <fullName evidence="6">Uncharacterized protein</fullName>
    </submittedName>
</protein>
<name>A0A426X7Q8_ENSVE</name>
<dbReference type="InterPro" id="IPR001005">
    <property type="entry name" value="SANT/Myb"/>
</dbReference>
<organism evidence="6 7">
    <name type="scientific">Ensete ventricosum</name>
    <name type="common">Abyssinian banana</name>
    <name type="synonym">Musa ensete</name>
    <dbReference type="NCBI Taxonomy" id="4639"/>
    <lineage>
        <taxon>Eukaryota</taxon>
        <taxon>Viridiplantae</taxon>
        <taxon>Streptophyta</taxon>
        <taxon>Embryophyta</taxon>
        <taxon>Tracheophyta</taxon>
        <taxon>Spermatophyta</taxon>
        <taxon>Magnoliopsida</taxon>
        <taxon>Liliopsida</taxon>
        <taxon>Zingiberales</taxon>
        <taxon>Musaceae</taxon>
        <taxon>Ensete</taxon>
    </lineage>
</organism>
<dbReference type="SUPFAM" id="SSF46689">
    <property type="entry name" value="Homeodomain-like"/>
    <property type="match status" value="1"/>
</dbReference>
<dbReference type="PANTHER" id="PTHR47999">
    <property type="entry name" value="TRANSCRIPTION FACTOR MYB8-RELATED-RELATED"/>
    <property type="match status" value="1"/>
</dbReference>
<comment type="caution">
    <text evidence="6">The sequence shown here is derived from an EMBL/GenBank/DDBJ whole genome shotgun (WGS) entry which is preliminary data.</text>
</comment>
<dbReference type="InterPro" id="IPR017930">
    <property type="entry name" value="Myb_dom"/>
</dbReference>
<dbReference type="InterPro" id="IPR009057">
    <property type="entry name" value="Homeodomain-like_sf"/>
</dbReference>
<reference evidence="6 7" key="1">
    <citation type="journal article" date="2014" name="Agronomy (Basel)">
        <title>A Draft Genome Sequence for Ensete ventricosum, the Drought-Tolerant Tree Against Hunger.</title>
        <authorList>
            <person name="Harrison J."/>
            <person name="Moore K.A."/>
            <person name="Paszkiewicz K."/>
            <person name="Jones T."/>
            <person name="Grant M."/>
            <person name="Ambacheew D."/>
            <person name="Muzemil S."/>
            <person name="Studholme D.J."/>
        </authorList>
    </citation>
    <scope>NUCLEOTIDE SEQUENCE [LARGE SCALE GENOMIC DNA]</scope>
</reference>
<evidence type="ECO:0000256" key="2">
    <source>
        <dbReference type="ARBA" id="ARBA00023125"/>
    </source>
</evidence>
<evidence type="ECO:0000313" key="7">
    <source>
        <dbReference type="Proteomes" id="UP000287651"/>
    </source>
</evidence>
<dbReference type="AlphaFoldDB" id="A0A426X7Q8"/>
<dbReference type="InterPro" id="IPR015495">
    <property type="entry name" value="Myb_TF_plants"/>
</dbReference>
<dbReference type="EMBL" id="AMZH03024931">
    <property type="protein sequence ID" value="RRT35517.1"/>
    <property type="molecule type" value="Genomic_DNA"/>
</dbReference>
<dbReference type="Proteomes" id="UP000287651">
    <property type="component" value="Unassembled WGS sequence"/>
</dbReference>
<dbReference type="Pfam" id="PF00249">
    <property type="entry name" value="Myb_DNA-binding"/>
    <property type="match status" value="1"/>
</dbReference>
<dbReference type="Gene3D" id="1.10.10.60">
    <property type="entry name" value="Homeodomain-like"/>
    <property type="match status" value="1"/>
</dbReference>